<reference evidence="2 3" key="1">
    <citation type="journal article" date="2009" name="Environ. Microbiol.">
        <title>Genome sequence of Desulfobacterium autotrophicum HRM2, a marine sulfate reducer oxidizing organic carbon completely to carbon dioxide.</title>
        <authorList>
            <person name="Strittmatter A.W."/>
            <person name="Liesegang H."/>
            <person name="Rabus R."/>
            <person name="Decker I."/>
            <person name="Amann J."/>
            <person name="Andres S."/>
            <person name="Henne A."/>
            <person name="Fricke W.F."/>
            <person name="Martinez-Arias R."/>
            <person name="Bartels D."/>
            <person name="Goesmann A."/>
            <person name="Krause L."/>
            <person name="Puehler A."/>
            <person name="Klenk H.P."/>
            <person name="Richter M."/>
            <person name="Schuler M."/>
            <person name="Gloeckner F.O."/>
            <person name="Meyerdierks A."/>
            <person name="Gottschalk G."/>
            <person name="Amann R."/>
        </authorList>
    </citation>
    <scope>NUCLEOTIDE SEQUENCE [LARGE SCALE GENOMIC DNA]</scope>
    <source>
        <strain evidence="3">ATCC 43914 / DSM 3382 / HRM2</strain>
    </source>
</reference>
<dbReference type="Proteomes" id="UP000000442">
    <property type="component" value="Chromosome"/>
</dbReference>
<evidence type="ECO:0000313" key="2">
    <source>
        <dbReference type="EMBL" id="ACN17778.1"/>
    </source>
</evidence>
<dbReference type="HOGENOM" id="CLU_1259934_0_0_7"/>
<dbReference type="PANTHER" id="PTHR13369:SF0">
    <property type="entry name" value="GLUTATHIONE S-TRANSFERASE C-TERMINAL DOMAIN-CONTAINING PROTEIN"/>
    <property type="match status" value="1"/>
</dbReference>
<dbReference type="AlphaFoldDB" id="C0QHB9"/>
<protein>
    <recommendedName>
        <fullName evidence="1">Methyltransferase domain-containing protein</fullName>
    </recommendedName>
</protein>
<gene>
    <name evidence="2" type="ordered locus">HRM2_47290</name>
</gene>
<dbReference type="InterPro" id="IPR025714">
    <property type="entry name" value="Methyltranfer_dom"/>
</dbReference>
<name>C0QHB9_DESAH</name>
<dbReference type="KEGG" id="dat:HRM2_47290"/>
<feature type="domain" description="Methyltransferase" evidence="1">
    <location>
        <begin position="49"/>
        <end position="163"/>
    </location>
</feature>
<proteinExistence type="predicted"/>
<dbReference type="RefSeq" id="WP_015906488.1">
    <property type="nucleotide sequence ID" value="NC_012108.1"/>
</dbReference>
<dbReference type="GO" id="GO:0005737">
    <property type="term" value="C:cytoplasm"/>
    <property type="evidence" value="ECO:0007669"/>
    <property type="project" value="TreeGrafter"/>
</dbReference>
<evidence type="ECO:0000259" key="1">
    <source>
        <dbReference type="Pfam" id="PF13679"/>
    </source>
</evidence>
<dbReference type="SUPFAM" id="SSF53335">
    <property type="entry name" value="S-adenosyl-L-methionine-dependent methyltransferases"/>
    <property type="match status" value="1"/>
</dbReference>
<dbReference type="eggNOG" id="COG2226">
    <property type="taxonomic scope" value="Bacteria"/>
</dbReference>
<evidence type="ECO:0000313" key="3">
    <source>
        <dbReference type="Proteomes" id="UP000000442"/>
    </source>
</evidence>
<dbReference type="Pfam" id="PF13679">
    <property type="entry name" value="Methyltransf_32"/>
    <property type="match status" value="1"/>
</dbReference>
<organism evidence="2 3">
    <name type="scientific">Desulforapulum autotrophicum (strain ATCC 43914 / DSM 3382 / VKM B-1955 / HRM2)</name>
    <name type="common">Desulfobacterium autotrophicum</name>
    <dbReference type="NCBI Taxonomy" id="177437"/>
    <lineage>
        <taxon>Bacteria</taxon>
        <taxon>Pseudomonadati</taxon>
        <taxon>Thermodesulfobacteriota</taxon>
        <taxon>Desulfobacteria</taxon>
        <taxon>Desulfobacterales</taxon>
        <taxon>Desulfobacteraceae</taxon>
        <taxon>Desulforapulum</taxon>
    </lineage>
</organism>
<dbReference type="Gene3D" id="3.40.50.150">
    <property type="entry name" value="Vaccinia Virus protein VP39"/>
    <property type="match status" value="1"/>
</dbReference>
<dbReference type="EMBL" id="CP001087">
    <property type="protein sequence ID" value="ACN17778.1"/>
    <property type="molecule type" value="Genomic_DNA"/>
</dbReference>
<dbReference type="InterPro" id="IPR029063">
    <property type="entry name" value="SAM-dependent_MTases_sf"/>
</dbReference>
<keyword evidence="3" id="KW-1185">Reference proteome</keyword>
<sequence length="225" mass="25025">MKKSSKNRLTPRQQSLFPGNTLFDKIARAVCRAGTLPRKELHEAWEMARRVRRRYRGGRILDLACGHGLLAHIMLILDDSSESAIAVDRRIPPSATRLSDTLVESWPRLTNRVVFKEMDIRDIIVRPDDIVVSAHACGSLTDLVMDKAIGSHARMAVLPCCHDLKTASTAGLDGWMESTLAVDTVRAVRLQSEGYKIVTQAIPCEITPKNRLLMGEYQGDTAHPS</sequence>
<dbReference type="PANTHER" id="PTHR13369">
    <property type="match status" value="1"/>
</dbReference>
<dbReference type="OrthoDB" id="5416257at2"/>
<accession>C0QHB9</accession>
<dbReference type="STRING" id="177437.HRM2_47290"/>